<feature type="compositionally biased region" description="Gly residues" evidence="1">
    <location>
        <begin position="333"/>
        <end position="347"/>
    </location>
</feature>
<name>A0A8J4DWK5_9ACTN</name>
<evidence type="ECO:0000313" key="2">
    <source>
        <dbReference type="EMBL" id="GIJ52363.1"/>
    </source>
</evidence>
<evidence type="ECO:0008006" key="4">
    <source>
        <dbReference type="Google" id="ProtNLM"/>
    </source>
</evidence>
<dbReference type="Proteomes" id="UP000619260">
    <property type="component" value="Unassembled WGS sequence"/>
</dbReference>
<keyword evidence="3" id="KW-1185">Reference proteome</keyword>
<feature type="compositionally biased region" description="Gly residues" evidence="1">
    <location>
        <begin position="202"/>
        <end position="214"/>
    </location>
</feature>
<sequence>MSDWSRYDVPALWGELRSRSVDAGWAQWAAWQKMSDLLADQANRMMGYQADMEDAWPPSGTAAGYFHERLAELISALRVNSVSAGRIGAALAQVNGASFAAHEAMRQLNDQWQARNGEVGADLTLRRRELNKQAYAVMNEYESTVVEASKSFIPPEFVPSDSEPGGEAVNRFSNEGDGSDDVGGSGSSEPYDGADTTVPGTGSDGGSEGAGFPGGAPELAGVPGGPPGPVGLPSTGGSPNGSGAAPNPLVPVTMPSAPGLPGPGRVTTNPVGAARPVAGPAGSGRRAMPVGGVIGSQPPAGPPRPGVPGGRGPLPPGGVVGGRQSVQPHGGTPLTGGAGRSGLGGPLSGRRSGQQEEYRDPGIGAQWSAAEGGPAVIEAKPEPEHSPGPGVIGIDR</sequence>
<accession>A0A8J4DWK5</accession>
<gene>
    <name evidence="2" type="ORF">Val02_92490</name>
</gene>
<reference evidence="2" key="1">
    <citation type="submission" date="2021-01" db="EMBL/GenBank/DDBJ databases">
        <title>Whole genome shotgun sequence of Virgisporangium aliadipatigenens NBRC 105644.</title>
        <authorList>
            <person name="Komaki H."/>
            <person name="Tamura T."/>
        </authorList>
    </citation>
    <scope>NUCLEOTIDE SEQUENCE</scope>
    <source>
        <strain evidence="2">NBRC 105644</strain>
    </source>
</reference>
<dbReference type="AlphaFoldDB" id="A0A8J4DWK5"/>
<protein>
    <recommendedName>
        <fullName evidence="4">PPE family domain-containing protein</fullName>
    </recommendedName>
</protein>
<feature type="compositionally biased region" description="Low complexity" evidence="1">
    <location>
        <begin position="270"/>
        <end position="287"/>
    </location>
</feature>
<comment type="caution">
    <text evidence="2">The sequence shown here is derived from an EMBL/GenBank/DDBJ whole genome shotgun (WGS) entry which is preliminary data.</text>
</comment>
<dbReference type="EMBL" id="BOPF01000077">
    <property type="protein sequence ID" value="GIJ52363.1"/>
    <property type="molecule type" value="Genomic_DNA"/>
</dbReference>
<evidence type="ECO:0000313" key="3">
    <source>
        <dbReference type="Proteomes" id="UP000619260"/>
    </source>
</evidence>
<feature type="region of interest" description="Disordered" evidence="1">
    <location>
        <begin position="154"/>
        <end position="396"/>
    </location>
</feature>
<evidence type="ECO:0000256" key="1">
    <source>
        <dbReference type="SAM" id="MobiDB-lite"/>
    </source>
</evidence>
<organism evidence="2 3">
    <name type="scientific">Virgisporangium aliadipatigenens</name>
    <dbReference type="NCBI Taxonomy" id="741659"/>
    <lineage>
        <taxon>Bacteria</taxon>
        <taxon>Bacillati</taxon>
        <taxon>Actinomycetota</taxon>
        <taxon>Actinomycetes</taxon>
        <taxon>Micromonosporales</taxon>
        <taxon>Micromonosporaceae</taxon>
        <taxon>Virgisporangium</taxon>
    </lineage>
</organism>
<proteinExistence type="predicted"/>